<proteinExistence type="predicted"/>
<organism evidence="2 3">
    <name type="scientific">Rangifer tarandus platyrhynchus</name>
    <name type="common">Svalbard reindeer</name>
    <dbReference type="NCBI Taxonomy" id="3082113"/>
    <lineage>
        <taxon>Eukaryota</taxon>
        <taxon>Metazoa</taxon>
        <taxon>Chordata</taxon>
        <taxon>Craniata</taxon>
        <taxon>Vertebrata</taxon>
        <taxon>Euteleostomi</taxon>
        <taxon>Mammalia</taxon>
        <taxon>Eutheria</taxon>
        <taxon>Laurasiatheria</taxon>
        <taxon>Artiodactyla</taxon>
        <taxon>Ruminantia</taxon>
        <taxon>Pecora</taxon>
        <taxon>Cervidae</taxon>
        <taxon>Odocoileinae</taxon>
        <taxon>Rangifer</taxon>
    </lineage>
</organism>
<feature type="region of interest" description="Disordered" evidence="1">
    <location>
        <begin position="1"/>
        <end position="96"/>
    </location>
</feature>
<evidence type="ECO:0000256" key="1">
    <source>
        <dbReference type="SAM" id="MobiDB-lite"/>
    </source>
</evidence>
<sequence>MNGGAGGTRPHYYAKRRALRPSATHPLASRATDVTKAVVGGGAGRGDSRRFSRGRGGFSGSSHTLRSPDPSAASPRPGRAPSREVSSGPRLGYQASERARRILGRWASGQAPSG</sequence>
<dbReference type="Proteomes" id="UP001176941">
    <property type="component" value="Chromosome 24"/>
</dbReference>
<reference evidence="2" key="1">
    <citation type="submission" date="2023-04" db="EMBL/GenBank/DDBJ databases">
        <authorList>
            <consortium name="ELIXIR-Norway"/>
        </authorList>
    </citation>
    <scope>NUCLEOTIDE SEQUENCE [LARGE SCALE GENOMIC DNA]</scope>
</reference>
<protein>
    <submittedName>
        <fullName evidence="2">Uncharacterized protein</fullName>
    </submittedName>
</protein>
<keyword evidence="3" id="KW-1185">Reference proteome</keyword>
<dbReference type="EMBL" id="OX459960">
    <property type="protein sequence ID" value="CAI9165413.1"/>
    <property type="molecule type" value="Genomic_DNA"/>
</dbReference>
<name>A0ABN8YV13_RANTA</name>
<evidence type="ECO:0000313" key="2">
    <source>
        <dbReference type="EMBL" id="CAI9165413.1"/>
    </source>
</evidence>
<feature type="compositionally biased region" description="Low complexity" evidence="1">
    <location>
        <begin position="67"/>
        <end position="80"/>
    </location>
</feature>
<evidence type="ECO:0000313" key="3">
    <source>
        <dbReference type="Proteomes" id="UP001176941"/>
    </source>
</evidence>
<accession>A0ABN8YV13</accession>
<gene>
    <name evidence="2" type="ORF">MRATA1EN1_LOCUS14375</name>
</gene>